<sequence>MAQLLSGTVLDDLAAAYVSAVESFQKTAHSVFSELGARGVLVETSSIADTSLTADAGPSVSVQAPSLALSVGLKTSGLPAKATEESEKRFTLPKAIVETRKPGRKLVRPRLVRPEEPQGDTEMSEVEGANNVGKSAPSGDLEAQGNLSSLSQPLLRKRTASSSASELHEELVIQGETSSDVAAPMLKKSKGLEPPRESSEGQLIVPVEILGTLPANEESFDGGELPQGSNEEVTDAEKEDVETTGERAEDGKEQLDGTSQDELLSEKNSVLEENLDRPGGSEVVSDEGPRDQAEPDNQQLVTEFGSEREEGELVPDVADLEGGGDFSNIIGSPDIGEGQPEPVASPMASPARADDESLVAAALEAGEINSPEALNDEKNDEGVNEETVEGSDKSNDGNDQIAVETDQVMEALSVPVESASASASSEINVSKQGSPVSKQGSSTGTTEAEVVRQVSPVGGTSTTINLTERARQNAAKRLGVVSSPAARGRVRAVPRGRGVRGRGRVGRGQSSGEQN</sequence>
<dbReference type="PANTHER" id="PTHR18898:SF2">
    <property type="entry name" value="NUCLEOPROTEIN TPR"/>
    <property type="match status" value="1"/>
</dbReference>
<name>A0A2N9H2U9_FAGSY</name>
<reference evidence="2" key="1">
    <citation type="submission" date="2018-02" db="EMBL/GenBank/DDBJ databases">
        <authorList>
            <person name="Cohen D.B."/>
            <person name="Kent A.D."/>
        </authorList>
    </citation>
    <scope>NUCLEOTIDE SEQUENCE</scope>
</reference>
<gene>
    <name evidence="2" type="ORF">FSB_LOCUS36728</name>
</gene>
<evidence type="ECO:0000256" key="1">
    <source>
        <dbReference type="SAM" id="MobiDB-lite"/>
    </source>
</evidence>
<dbReference type="GO" id="GO:0017056">
    <property type="term" value="F:structural constituent of nuclear pore"/>
    <property type="evidence" value="ECO:0007669"/>
    <property type="project" value="TreeGrafter"/>
</dbReference>
<feature type="region of interest" description="Disordered" evidence="1">
    <location>
        <begin position="476"/>
        <end position="515"/>
    </location>
</feature>
<feature type="region of interest" description="Disordered" evidence="1">
    <location>
        <begin position="110"/>
        <end position="403"/>
    </location>
</feature>
<proteinExistence type="predicted"/>
<protein>
    <submittedName>
        <fullName evidence="2">Uncharacterized protein</fullName>
    </submittedName>
</protein>
<feature type="compositionally biased region" description="Basic and acidic residues" evidence="1">
    <location>
        <begin position="190"/>
        <end position="199"/>
    </location>
</feature>
<feature type="compositionally biased region" description="Acidic residues" evidence="1">
    <location>
        <begin position="232"/>
        <end position="243"/>
    </location>
</feature>
<feature type="compositionally biased region" description="Basic and acidic residues" evidence="1">
    <location>
        <begin position="244"/>
        <end position="255"/>
    </location>
</feature>
<dbReference type="GO" id="GO:0005643">
    <property type="term" value="C:nuclear pore"/>
    <property type="evidence" value="ECO:0007669"/>
    <property type="project" value="TreeGrafter"/>
</dbReference>
<dbReference type="PANTHER" id="PTHR18898">
    <property type="entry name" value="NUCLEOPROTEIN TPR-RELATED"/>
    <property type="match status" value="1"/>
</dbReference>
<feature type="compositionally biased region" description="Low complexity" evidence="1">
    <location>
        <begin position="415"/>
        <end position="430"/>
    </location>
</feature>
<feature type="region of interest" description="Disordered" evidence="1">
    <location>
        <begin position="415"/>
        <end position="463"/>
    </location>
</feature>
<feature type="compositionally biased region" description="Basic residues" evidence="1">
    <location>
        <begin position="488"/>
        <end position="505"/>
    </location>
</feature>
<feature type="compositionally biased region" description="Polar residues" evidence="1">
    <location>
        <begin position="256"/>
        <end position="268"/>
    </location>
</feature>
<evidence type="ECO:0000313" key="2">
    <source>
        <dbReference type="EMBL" id="SPD08846.1"/>
    </source>
</evidence>
<organism evidence="2">
    <name type="scientific">Fagus sylvatica</name>
    <name type="common">Beechnut</name>
    <dbReference type="NCBI Taxonomy" id="28930"/>
    <lineage>
        <taxon>Eukaryota</taxon>
        <taxon>Viridiplantae</taxon>
        <taxon>Streptophyta</taxon>
        <taxon>Embryophyta</taxon>
        <taxon>Tracheophyta</taxon>
        <taxon>Spermatophyta</taxon>
        <taxon>Magnoliopsida</taxon>
        <taxon>eudicotyledons</taxon>
        <taxon>Gunneridae</taxon>
        <taxon>Pentapetalae</taxon>
        <taxon>rosids</taxon>
        <taxon>fabids</taxon>
        <taxon>Fagales</taxon>
        <taxon>Fagaceae</taxon>
        <taxon>Fagus</taxon>
    </lineage>
</organism>
<feature type="compositionally biased region" description="Polar residues" evidence="1">
    <location>
        <begin position="431"/>
        <end position="446"/>
    </location>
</feature>
<dbReference type="GO" id="GO:0006406">
    <property type="term" value="P:mRNA export from nucleus"/>
    <property type="evidence" value="ECO:0007669"/>
    <property type="project" value="TreeGrafter"/>
</dbReference>
<accession>A0A2N9H2U9</accession>
<dbReference type="EMBL" id="OIVN01003112">
    <property type="protein sequence ID" value="SPD08846.1"/>
    <property type="molecule type" value="Genomic_DNA"/>
</dbReference>
<dbReference type="AlphaFoldDB" id="A0A2N9H2U9"/>